<evidence type="ECO:0000313" key="3">
    <source>
        <dbReference type="Proteomes" id="UP000886595"/>
    </source>
</evidence>
<evidence type="ECO:0000256" key="1">
    <source>
        <dbReference type="SAM" id="MobiDB-lite"/>
    </source>
</evidence>
<proteinExistence type="predicted"/>
<gene>
    <name evidence="2" type="ORF">Bca52824_014948</name>
</gene>
<dbReference type="AlphaFoldDB" id="A0A8X7W3T8"/>
<comment type="caution">
    <text evidence="2">The sequence shown here is derived from an EMBL/GenBank/DDBJ whole genome shotgun (WGS) entry which is preliminary data.</text>
</comment>
<protein>
    <submittedName>
        <fullName evidence="2">Uncharacterized protein</fullName>
    </submittedName>
</protein>
<sequence>MWSFQYPNVIPLTLQNLVGKTYLFKVEILRENFVYKHDTFKVNKIITNLDIISEFDAPKVPEDQGIQNSELDNSVISDAPEGSQMLVEEPLSQQGDPSDLTPAKRRGGPIVNLEDEFDQNSVTKMGT</sequence>
<reference evidence="2 3" key="1">
    <citation type="submission" date="2020-02" db="EMBL/GenBank/DDBJ databases">
        <authorList>
            <person name="Ma Q."/>
            <person name="Huang Y."/>
            <person name="Song X."/>
            <person name="Pei D."/>
        </authorList>
    </citation>
    <scope>NUCLEOTIDE SEQUENCE [LARGE SCALE GENOMIC DNA]</scope>
    <source>
        <strain evidence="2">Sxm20200214</strain>
        <tissue evidence="2">Leaf</tissue>
    </source>
</reference>
<feature type="region of interest" description="Disordered" evidence="1">
    <location>
        <begin position="63"/>
        <end position="127"/>
    </location>
</feature>
<organism evidence="2 3">
    <name type="scientific">Brassica carinata</name>
    <name type="common">Ethiopian mustard</name>
    <name type="synonym">Abyssinian cabbage</name>
    <dbReference type="NCBI Taxonomy" id="52824"/>
    <lineage>
        <taxon>Eukaryota</taxon>
        <taxon>Viridiplantae</taxon>
        <taxon>Streptophyta</taxon>
        <taxon>Embryophyta</taxon>
        <taxon>Tracheophyta</taxon>
        <taxon>Spermatophyta</taxon>
        <taxon>Magnoliopsida</taxon>
        <taxon>eudicotyledons</taxon>
        <taxon>Gunneridae</taxon>
        <taxon>Pentapetalae</taxon>
        <taxon>rosids</taxon>
        <taxon>malvids</taxon>
        <taxon>Brassicales</taxon>
        <taxon>Brassicaceae</taxon>
        <taxon>Brassiceae</taxon>
        <taxon>Brassica</taxon>
    </lineage>
</organism>
<evidence type="ECO:0000313" key="2">
    <source>
        <dbReference type="EMBL" id="KAG2321735.1"/>
    </source>
</evidence>
<accession>A0A8X7W3T8</accession>
<name>A0A8X7W3T8_BRACI</name>
<dbReference type="OrthoDB" id="1112204at2759"/>
<keyword evidence="3" id="KW-1185">Reference proteome</keyword>
<feature type="compositionally biased region" description="Polar residues" evidence="1">
    <location>
        <begin position="65"/>
        <end position="76"/>
    </location>
</feature>
<dbReference type="EMBL" id="JAAMPC010000003">
    <property type="protein sequence ID" value="KAG2321735.1"/>
    <property type="molecule type" value="Genomic_DNA"/>
</dbReference>
<dbReference type="Proteomes" id="UP000886595">
    <property type="component" value="Unassembled WGS sequence"/>
</dbReference>